<evidence type="ECO:0000313" key="1">
    <source>
        <dbReference type="EMBL" id="MFC7062370.1"/>
    </source>
</evidence>
<dbReference type="InterPro" id="IPR037208">
    <property type="entry name" value="Spo0E-like_sf"/>
</dbReference>
<name>A0ABW2EJ59_9BACI</name>
<protein>
    <submittedName>
        <fullName evidence="1">Spo0E family sporulation regulatory protein-aspartic acid phosphatase</fullName>
    </submittedName>
</protein>
<dbReference type="InterPro" id="IPR018540">
    <property type="entry name" value="Spo0E-like"/>
</dbReference>
<dbReference type="InterPro" id="IPR036638">
    <property type="entry name" value="HLH_DNA-bd_sf"/>
</dbReference>
<proteinExistence type="predicted"/>
<keyword evidence="2" id="KW-1185">Reference proteome</keyword>
<reference evidence="2" key="1">
    <citation type="journal article" date="2019" name="Int. J. Syst. Evol. Microbiol.">
        <title>The Global Catalogue of Microorganisms (GCM) 10K type strain sequencing project: providing services to taxonomists for standard genome sequencing and annotation.</title>
        <authorList>
            <consortium name="The Broad Institute Genomics Platform"/>
            <consortium name="The Broad Institute Genome Sequencing Center for Infectious Disease"/>
            <person name="Wu L."/>
            <person name="Ma J."/>
        </authorList>
    </citation>
    <scope>NUCLEOTIDE SEQUENCE [LARGE SCALE GENOMIC DNA]</scope>
    <source>
        <strain evidence="2">CGMCC 4.1621</strain>
    </source>
</reference>
<gene>
    <name evidence="1" type="ORF">ACFQIC_10915</name>
</gene>
<dbReference type="RefSeq" id="WP_204709311.1">
    <property type="nucleotide sequence ID" value="NZ_JBHSZV010000027.1"/>
</dbReference>
<dbReference type="SUPFAM" id="SSF140500">
    <property type="entry name" value="BAS1536-like"/>
    <property type="match status" value="1"/>
</dbReference>
<dbReference type="Gene3D" id="4.10.280.10">
    <property type="entry name" value="Helix-loop-helix DNA-binding domain"/>
    <property type="match status" value="1"/>
</dbReference>
<dbReference type="Pfam" id="PF09388">
    <property type="entry name" value="SpoOE-like"/>
    <property type="match status" value="1"/>
</dbReference>
<sequence>MSYTNDLKEQIEFTRQKMYQTYKKNPDDTELLIISQSLDKLLNELEGTYRGNLKK</sequence>
<accession>A0ABW2EJ59</accession>
<comment type="caution">
    <text evidence="1">The sequence shown here is derived from an EMBL/GenBank/DDBJ whole genome shotgun (WGS) entry which is preliminary data.</text>
</comment>
<dbReference type="EMBL" id="JBHSZV010000027">
    <property type="protein sequence ID" value="MFC7062370.1"/>
    <property type="molecule type" value="Genomic_DNA"/>
</dbReference>
<dbReference type="Proteomes" id="UP001596410">
    <property type="component" value="Unassembled WGS sequence"/>
</dbReference>
<evidence type="ECO:0000313" key="2">
    <source>
        <dbReference type="Proteomes" id="UP001596410"/>
    </source>
</evidence>
<organism evidence="1 2">
    <name type="scientific">Halobacillus seohaensis</name>
    <dbReference type="NCBI Taxonomy" id="447421"/>
    <lineage>
        <taxon>Bacteria</taxon>
        <taxon>Bacillati</taxon>
        <taxon>Bacillota</taxon>
        <taxon>Bacilli</taxon>
        <taxon>Bacillales</taxon>
        <taxon>Bacillaceae</taxon>
        <taxon>Halobacillus</taxon>
    </lineage>
</organism>